<evidence type="ECO:0000313" key="2">
    <source>
        <dbReference type="Proteomes" id="UP000824120"/>
    </source>
</evidence>
<dbReference type="Pfam" id="PF05553">
    <property type="entry name" value="DUF761"/>
    <property type="match status" value="1"/>
</dbReference>
<accession>A0A9J5XM86</accession>
<sequence length="302" mass="34845">MSNFNLGKKLILPTKKTWKSFTNKFQSRLHKLNLSKACKSSKNLCIRAYNYISPIITRKFYSLIHRSSSPPRTHRKFYHNYYQYQQCHKNTSPIYVDQLFPEPILKQPACQNHNVKIFAPQTEEFVASSSGGNVNCRNKLDQEEKEVIMKDIEVNIALKKGKAIIESSCINNYRTRDSINIIDEWRTPSMPHINGVDKRAEEFISKVREDMELERQQSILDFQEMLARGSIVFSLILQHDLKSDDEGVHSLSKSCLLIDFLFDLVVVIVYPPEEICGYLTQILTSNKKVVGLAMSEQDSDST</sequence>
<keyword evidence="2" id="KW-1185">Reference proteome</keyword>
<dbReference type="AlphaFoldDB" id="A0A9J5XM86"/>
<proteinExistence type="predicted"/>
<gene>
    <name evidence="1" type="ORF">H5410_048608</name>
</gene>
<dbReference type="Proteomes" id="UP000824120">
    <property type="component" value="Chromosome 9"/>
</dbReference>
<reference evidence="1 2" key="1">
    <citation type="submission" date="2020-09" db="EMBL/GenBank/DDBJ databases">
        <title>De no assembly of potato wild relative species, Solanum commersonii.</title>
        <authorList>
            <person name="Cho K."/>
        </authorList>
    </citation>
    <scope>NUCLEOTIDE SEQUENCE [LARGE SCALE GENOMIC DNA]</scope>
    <source>
        <strain evidence="1">LZ3.2</strain>
        <tissue evidence="1">Leaf</tissue>
    </source>
</reference>
<evidence type="ECO:0000313" key="1">
    <source>
        <dbReference type="EMBL" id="KAG5588174.1"/>
    </source>
</evidence>
<protein>
    <submittedName>
        <fullName evidence="1">Uncharacterized protein</fullName>
    </submittedName>
</protein>
<dbReference type="OrthoDB" id="1913960at2759"/>
<comment type="caution">
    <text evidence="1">The sequence shown here is derived from an EMBL/GenBank/DDBJ whole genome shotgun (WGS) entry which is preliminary data.</text>
</comment>
<organism evidence="1 2">
    <name type="scientific">Solanum commersonii</name>
    <name type="common">Commerson's wild potato</name>
    <name type="synonym">Commerson's nightshade</name>
    <dbReference type="NCBI Taxonomy" id="4109"/>
    <lineage>
        <taxon>Eukaryota</taxon>
        <taxon>Viridiplantae</taxon>
        <taxon>Streptophyta</taxon>
        <taxon>Embryophyta</taxon>
        <taxon>Tracheophyta</taxon>
        <taxon>Spermatophyta</taxon>
        <taxon>Magnoliopsida</taxon>
        <taxon>eudicotyledons</taxon>
        <taxon>Gunneridae</taxon>
        <taxon>Pentapetalae</taxon>
        <taxon>asterids</taxon>
        <taxon>lamiids</taxon>
        <taxon>Solanales</taxon>
        <taxon>Solanaceae</taxon>
        <taxon>Solanoideae</taxon>
        <taxon>Solaneae</taxon>
        <taxon>Solanum</taxon>
    </lineage>
</organism>
<dbReference type="InterPro" id="IPR008480">
    <property type="entry name" value="DUF761_pln"/>
</dbReference>
<dbReference type="EMBL" id="JACXVP010000009">
    <property type="protein sequence ID" value="KAG5588174.1"/>
    <property type="molecule type" value="Genomic_DNA"/>
</dbReference>
<name>A0A9J5XM86_SOLCO</name>